<proteinExistence type="predicted"/>
<organism evidence="1 2">
    <name type="scientific">Mycobacteroides chelonae</name>
    <name type="common">Mycobacterium chelonae</name>
    <dbReference type="NCBI Taxonomy" id="1774"/>
    <lineage>
        <taxon>Bacteria</taxon>
        <taxon>Bacillati</taxon>
        <taxon>Actinomycetota</taxon>
        <taxon>Actinomycetes</taxon>
        <taxon>Mycobacteriales</taxon>
        <taxon>Mycobacteriaceae</taxon>
        <taxon>Mycobacteroides</taxon>
    </lineage>
</organism>
<comment type="caution">
    <text evidence="1">The sequence shown here is derived from an EMBL/GenBank/DDBJ whole genome shotgun (WGS) entry which is preliminary data.</text>
</comment>
<accession>A0A1S1LWG0</accession>
<sequence>MSILRPEPDRDKASAQLSKLTRFDPSVSIVQEETVNVCSLEASRLAGIAENRGLRFDYLNLAYPANGVFYPIQLRNQMGAGDVPLFGTDVDVIFRNLQIGP</sequence>
<protein>
    <submittedName>
        <fullName evidence="1">Uncharacterized protein</fullName>
    </submittedName>
</protein>
<dbReference type="EMBL" id="MLIQ01000013">
    <property type="protein sequence ID" value="OHU58473.1"/>
    <property type="molecule type" value="Genomic_DNA"/>
</dbReference>
<evidence type="ECO:0000313" key="1">
    <source>
        <dbReference type="EMBL" id="OHU58473.1"/>
    </source>
</evidence>
<dbReference type="AlphaFoldDB" id="A0A1S1LWG0"/>
<name>A0A1S1LWG0_MYCCH</name>
<reference evidence="1 2" key="1">
    <citation type="submission" date="2016-10" db="EMBL/GenBank/DDBJ databases">
        <title>Evaluation of Human, Veterinary and Environmental Mycobacterium chelonae Isolates by Core Genome Phylogenomic Analysis, Targeted Gene Comparison, and Anti-microbial Susceptibility Patterns: A Tale of Mistaken Identities.</title>
        <authorList>
            <person name="Fogelson S.B."/>
            <person name="Camus A.C."/>
            <person name="Lorenz W."/>
            <person name="Vasireddy R."/>
            <person name="Vasireddy S."/>
            <person name="Smith T."/>
            <person name="Brown-Elliott B.A."/>
            <person name="Wallace R.J.Jr."/>
            <person name="Hasan N.A."/>
            <person name="Reischl U."/>
            <person name="Sanchez S."/>
        </authorList>
    </citation>
    <scope>NUCLEOTIDE SEQUENCE [LARGE SCALE GENOMIC DNA]</scope>
    <source>
        <strain evidence="1 2">15515</strain>
    </source>
</reference>
<dbReference type="Proteomes" id="UP000180043">
    <property type="component" value="Unassembled WGS sequence"/>
</dbReference>
<gene>
    <name evidence="1" type="ORF">BKG82_10355</name>
</gene>
<evidence type="ECO:0000313" key="2">
    <source>
        <dbReference type="Proteomes" id="UP000180043"/>
    </source>
</evidence>